<dbReference type="AlphaFoldDB" id="A0A420HLV1"/>
<evidence type="ECO:0000313" key="1">
    <source>
        <dbReference type="EMBL" id="RKF58406.1"/>
    </source>
</evidence>
<proteinExistence type="predicted"/>
<comment type="caution">
    <text evidence="1">The sequence shown here is derived from an EMBL/GenBank/DDBJ whole genome shotgun (WGS) entry which is preliminary data.</text>
</comment>
<gene>
    <name evidence="1" type="ORF">GcM3_182039</name>
</gene>
<protein>
    <submittedName>
        <fullName evidence="1">Putative glycosyl transferase</fullName>
    </submittedName>
</protein>
<dbReference type="Proteomes" id="UP000283383">
    <property type="component" value="Unassembled WGS sequence"/>
</dbReference>
<reference evidence="1 2" key="1">
    <citation type="journal article" date="2018" name="BMC Genomics">
        <title>Comparative genome analyses reveal sequence features reflecting distinct modes of host-adaptation between dicot and monocot powdery mildew.</title>
        <authorList>
            <person name="Wu Y."/>
            <person name="Ma X."/>
            <person name="Pan Z."/>
            <person name="Kale S.D."/>
            <person name="Song Y."/>
            <person name="King H."/>
            <person name="Zhang Q."/>
            <person name="Presley C."/>
            <person name="Deng X."/>
            <person name="Wei C.I."/>
            <person name="Xiao S."/>
        </authorList>
    </citation>
    <scope>NUCLEOTIDE SEQUENCE [LARGE SCALE GENOMIC DNA]</scope>
    <source>
        <strain evidence="1">UMSG3</strain>
    </source>
</reference>
<sequence>MVEHLRQIQRGLDQEYQSDSALRNKIINACNNVAAFSLAALQPATAITSLINNIHVAIENSEIIARADKIEPIDQIDKSSEEEINSTLPNLPQIHFTP</sequence>
<accession>A0A420HLV1</accession>
<organism evidence="1 2">
    <name type="scientific">Golovinomyces cichoracearum</name>
    <dbReference type="NCBI Taxonomy" id="62708"/>
    <lineage>
        <taxon>Eukaryota</taxon>
        <taxon>Fungi</taxon>
        <taxon>Dikarya</taxon>
        <taxon>Ascomycota</taxon>
        <taxon>Pezizomycotina</taxon>
        <taxon>Leotiomycetes</taxon>
        <taxon>Erysiphales</taxon>
        <taxon>Erysiphaceae</taxon>
        <taxon>Golovinomyces</taxon>
    </lineage>
</organism>
<keyword evidence="2" id="KW-1185">Reference proteome</keyword>
<evidence type="ECO:0000313" key="2">
    <source>
        <dbReference type="Proteomes" id="UP000283383"/>
    </source>
</evidence>
<dbReference type="EMBL" id="MCBQ01018246">
    <property type="protein sequence ID" value="RKF58406.1"/>
    <property type="molecule type" value="Genomic_DNA"/>
</dbReference>
<name>A0A420HLV1_9PEZI</name>
<dbReference type="GO" id="GO:0016740">
    <property type="term" value="F:transferase activity"/>
    <property type="evidence" value="ECO:0007669"/>
    <property type="project" value="UniProtKB-KW"/>
</dbReference>
<keyword evidence="1" id="KW-0808">Transferase</keyword>